<dbReference type="PANTHER" id="PTHR12356">
    <property type="entry name" value="NUCLEAR MOVEMENT PROTEIN NUDC"/>
    <property type="match status" value="1"/>
</dbReference>
<feature type="region of interest" description="Disordered" evidence="8">
    <location>
        <begin position="1006"/>
        <end position="1119"/>
    </location>
</feature>
<dbReference type="InterPro" id="IPR008978">
    <property type="entry name" value="HSP20-like_chaperone"/>
</dbReference>
<dbReference type="SUPFAM" id="SSF49764">
    <property type="entry name" value="HSP20-like chaperones"/>
    <property type="match status" value="2"/>
</dbReference>
<evidence type="ECO:0000313" key="11">
    <source>
        <dbReference type="Proteomes" id="UP000225706"/>
    </source>
</evidence>
<organism evidence="10 11">
    <name type="scientific">Stylophora pistillata</name>
    <name type="common">Smooth cauliflower coral</name>
    <dbReference type="NCBI Taxonomy" id="50429"/>
    <lineage>
        <taxon>Eukaryota</taxon>
        <taxon>Metazoa</taxon>
        <taxon>Cnidaria</taxon>
        <taxon>Anthozoa</taxon>
        <taxon>Hexacorallia</taxon>
        <taxon>Scleractinia</taxon>
        <taxon>Astrocoeniina</taxon>
        <taxon>Pocilloporidae</taxon>
        <taxon>Stylophora</taxon>
    </lineage>
</organism>
<dbReference type="STRING" id="50429.A0A2B4SZB7"/>
<feature type="compositionally biased region" description="Basic and acidic residues" evidence="8">
    <location>
        <begin position="60"/>
        <end position="98"/>
    </location>
</feature>
<feature type="compositionally biased region" description="Basic and acidic residues" evidence="8">
    <location>
        <begin position="105"/>
        <end position="143"/>
    </location>
</feature>
<dbReference type="Pfam" id="PF04969">
    <property type="entry name" value="CS"/>
    <property type="match status" value="2"/>
</dbReference>
<feature type="coiled-coil region" evidence="7">
    <location>
        <begin position="809"/>
        <end position="836"/>
    </location>
</feature>
<keyword evidence="7" id="KW-0175">Coiled coil</keyword>
<keyword evidence="5" id="KW-0597">Phosphoprotein</keyword>
<evidence type="ECO:0000256" key="5">
    <source>
        <dbReference type="ARBA" id="ARBA00022553"/>
    </source>
</evidence>
<dbReference type="CDD" id="cd06492">
    <property type="entry name" value="p23_mNUDC_like"/>
    <property type="match status" value="1"/>
</dbReference>
<dbReference type="InterPro" id="IPR058913">
    <property type="entry name" value="Integrase_dom_put"/>
</dbReference>
<dbReference type="Pfam" id="PF14050">
    <property type="entry name" value="Nudc_N"/>
    <property type="match status" value="1"/>
</dbReference>
<dbReference type="Proteomes" id="UP000225706">
    <property type="component" value="Unassembled WGS sequence"/>
</dbReference>
<dbReference type="PROSITE" id="PS51203">
    <property type="entry name" value="CS"/>
    <property type="match status" value="1"/>
</dbReference>
<evidence type="ECO:0000256" key="4">
    <source>
        <dbReference type="ARBA" id="ARBA00022490"/>
    </source>
</evidence>
<dbReference type="GO" id="GO:0006457">
    <property type="term" value="P:protein folding"/>
    <property type="evidence" value="ECO:0007669"/>
    <property type="project" value="TreeGrafter"/>
</dbReference>
<comment type="similarity">
    <text evidence="2">Belongs to the nudC family.</text>
</comment>
<comment type="subcellular location">
    <subcellularLocation>
        <location evidence="1">Cytoplasm</location>
    </subcellularLocation>
</comment>
<dbReference type="GO" id="GO:0051082">
    <property type="term" value="F:unfolded protein binding"/>
    <property type="evidence" value="ECO:0007669"/>
    <property type="project" value="TreeGrafter"/>
</dbReference>
<feature type="region of interest" description="Disordered" evidence="8">
    <location>
        <begin position="60"/>
        <end position="165"/>
    </location>
</feature>
<accession>A0A2B4SZB7</accession>
<reference evidence="11" key="1">
    <citation type="journal article" date="2017" name="bioRxiv">
        <title>Comparative analysis of the genomes of Stylophora pistillata and Acropora digitifera provides evidence for extensive differences between species of corals.</title>
        <authorList>
            <person name="Voolstra C.R."/>
            <person name="Li Y."/>
            <person name="Liew Y.J."/>
            <person name="Baumgarten S."/>
            <person name="Zoccola D."/>
            <person name="Flot J.-F."/>
            <person name="Tambutte S."/>
            <person name="Allemand D."/>
            <person name="Aranda M."/>
        </authorList>
    </citation>
    <scope>NUCLEOTIDE SEQUENCE [LARGE SCALE GENOMIC DNA]</scope>
</reference>
<keyword evidence="4" id="KW-0963">Cytoplasm</keyword>
<keyword evidence="11" id="KW-1185">Reference proteome</keyword>
<dbReference type="InterPro" id="IPR007052">
    <property type="entry name" value="CS_dom"/>
</dbReference>
<evidence type="ECO:0000256" key="6">
    <source>
        <dbReference type="ARBA" id="ARBA00030427"/>
    </source>
</evidence>
<name>A0A2B4SZB7_STYPI</name>
<dbReference type="Pfam" id="PF24764">
    <property type="entry name" value="rva_4"/>
    <property type="match status" value="1"/>
</dbReference>
<dbReference type="OrthoDB" id="416217at2759"/>
<evidence type="ECO:0000256" key="1">
    <source>
        <dbReference type="ARBA" id="ARBA00004496"/>
    </source>
</evidence>
<dbReference type="GO" id="GO:0005737">
    <property type="term" value="C:cytoplasm"/>
    <property type="evidence" value="ECO:0007669"/>
    <property type="project" value="UniProtKB-SubCell"/>
</dbReference>
<feature type="compositionally biased region" description="Basic and acidic residues" evidence="8">
    <location>
        <begin position="1228"/>
        <end position="1249"/>
    </location>
</feature>
<gene>
    <name evidence="10" type="primary">NUDC</name>
    <name evidence="10" type="ORF">AWC38_SpisGene459</name>
</gene>
<evidence type="ECO:0000256" key="7">
    <source>
        <dbReference type="SAM" id="Coils"/>
    </source>
</evidence>
<dbReference type="InterPro" id="IPR025934">
    <property type="entry name" value="NudC_N_dom"/>
</dbReference>
<dbReference type="EMBL" id="LSMT01000003">
    <property type="protein sequence ID" value="PFX34646.1"/>
    <property type="molecule type" value="Genomic_DNA"/>
</dbReference>
<evidence type="ECO:0000256" key="8">
    <source>
        <dbReference type="SAM" id="MobiDB-lite"/>
    </source>
</evidence>
<evidence type="ECO:0000313" key="10">
    <source>
        <dbReference type="EMBL" id="PFX34646.1"/>
    </source>
</evidence>
<comment type="caution">
    <text evidence="10">The sequence shown here is derived from an EMBL/GenBank/DDBJ whole genome shotgun (WGS) entry which is preliminary data.</text>
</comment>
<evidence type="ECO:0000256" key="2">
    <source>
        <dbReference type="ARBA" id="ARBA00010513"/>
    </source>
</evidence>
<dbReference type="InterPro" id="IPR037898">
    <property type="entry name" value="NudC_fam"/>
</dbReference>
<feature type="compositionally biased region" description="Low complexity" evidence="8">
    <location>
        <begin position="1087"/>
        <end position="1100"/>
    </location>
</feature>
<dbReference type="FunFam" id="2.60.40.790:FF:000001">
    <property type="entry name" value="Nuclear migration protein nudC"/>
    <property type="match status" value="1"/>
</dbReference>
<protein>
    <recommendedName>
        <fullName evidence="3">Nuclear migration protein nudC</fullName>
    </recommendedName>
    <alternativeName>
        <fullName evidence="6">Nuclear distribution protein C homolog</fullName>
    </alternativeName>
</protein>
<evidence type="ECO:0000256" key="3">
    <source>
        <dbReference type="ARBA" id="ARBA00017641"/>
    </source>
</evidence>
<feature type="region of interest" description="Disordered" evidence="8">
    <location>
        <begin position="1228"/>
        <end position="1261"/>
    </location>
</feature>
<dbReference type="Gene3D" id="2.60.40.790">
    <property type="match status" value="2"/>
</dbReference>
<feature type="domain" description="CS" evidence="9">
    <location>
        <begin position="163"/>
        <end position="277"/>
    </location>
</feature>
<sequence length="1622" mass="186426">MADSHSERFDGMLLAIAQQCEGGIAELLDVFFGFLERKTDFFIGAGKANAEKMVLSKFKEHQKKVEEKKEKEKKEAESLKAAKAQKEAQQKTEAKIQEVTEEEAERIKREEQERKEKEQKEAEEKNTKKDEKSENGETAKADGSEDEDEDAKGKLKPNSGNGADLENYRWTQTLQEVEAWIPLNVSFKVKGRDVIVDIQQFAWIPLNVSFKVKGRDVIVDIQQFHLKVGLKGHPPIIDGDLPKKVKIEECSWVLQDQKNVVITLEKVNKMEWWSQLLTTDPEINTKKVQPENSKLGDLDDETRGMVEKMMFDQRQKAMGLPTSEEQKKQDILKKEYILRTYSVLLCNGNVLKRHAQANYLALRSGIFQDPIPFLGISMDIRAWLQLVDLVKVLQEQLIEEKRKMQTLEIKIREEVCKEMAEQLVSIEEAYSQRVKMEVNAVEEKCDRRIELLTQSVKKSRKRARIERAEEDDEEWVPSVFLHAEQTKVREQQRLVGGLNAQIAELRHEIKQLKENKQEQAATSEAVLELQAHLNHANEEAAELKQMLEEAGEAFSEKEAEISALNAALAKLTDTEHQLETKNTMMKELVMTLEETREELARERSYVAQAFDNDEELIRIKDELQKGEQRCKELEKEISSLNQVIEDSQAKRNALAKETDNVISEKATKMAALTKKLEAATQEIRDAKAEVETIKGECKEKESRLELMKKEFGKTVTELDNAKKDICDKMAALDDVRKQVTEKETELKNIQEENLKTIAELKSGKKALEEEIAVLSKKECELYQAERFVDLNKENAQDKVGVETEIWEKDAELQSVKNESRRRINELETELAEYARKDKDVIAHLKKVLEEQDIILAEQGQALDERQGELETLSTELQTWQEKNAFATKELDIKKKEITNLKNQAMAASDAMKNMSNKNEVYERSASERMQNMEKEIAILQKERATLEEKLVKKDEEISKMNDSRDNIMKTMRQTLEVANAKKAEYEIKLSTIREQCKQDLRREMEEELRKTKRDYQRQLDDKDRSIEGIKHEKENVERELAAERSVSSKTDSSSSDHEVADKADPTTSSSRSAKRSLKRNSSDIPLAQLKTKWTKAQKTQASDEDFTPGSPRRTISPSGRLSDIVCESIERPRNVNDWVGSRIDFSQFMVKPSCWRRVSVCQVFAVDSSKEEPGIRKSSRRHNVCSTIHLMSSMGTWVPEAKSPEHTTICEKQTDDIRDKVDDFISKKVVSGEDTEKGTSQPNEERENVPPKLTQSSAKKGKKLFKKPAVTAYLSPAKQSILRPFIDQEVLVFTVRLHVRLNVTGIPTEAVQLPIHNLRHLLVHLINLLSAEIEKSENYNEDDTAYRAPLKSKLGPGRKPYDISKEQVEHLRSLFFSWTKIAAILQVTISTLQRRRREFGLSDELEKFSDISDDELDRIYATVSGNFQSGPLTPNIGRRRFIGALRSRGLRFQRWRVSECLHRVDPVGTTLRWRMAIRRRKYYFPTRNSLWHIDSGHKLIGLHQVFIPRIKKSLQEFVLQINNHPVSSEKNKSPLQMWQEGMLENIHSGHTALNPSEIDDFGVDPVGLLSVEEEDYQVNIEPPSISLSEQQIEQLPNPLQVDDYCGIGSFLHCVETVNRFQQ</sequence>
<feature type="compositionally biased region" description="Basic and acidic residues" evidence="8">
    <location>
        <begin position="1006"/>
        <end position="1042"/>
    </location>
</feature>
<feature type="coiled-coil region" evidence="7">
    <location>
        <begin position="488"/>
        <end position="777"/>
    </location>
</feature>
<feature type="compositionally biased region" description="Basic and acidic residues" evidence="8">
    <location>
        <begin position="1054"/>
        <end position="1064"/>
    </location>
</feature>
<proteinExistence type="inferred from homology"/>
<evidence type="ECO:0000259" key="9">
    <source>
        <dbReference type="PROSITE" id="PS51203"/>
    </source>
</evidence>
<dbReference type="PANTHER" id="PTHR12356:SF3">
    <property type="entry name" value="NUCLEAR MIGRATION PROTEIN NUDC"/>
    <property type="match status" value="1"/>
</dbReference>